<organism evidence="1 2">
    <name type="scientific">Elysia marginata</name>
    <dbReference type="NCBI Taxonomy" id="1093978"/>
    <lineage>
        <taxon>Eukaryota</taxon>
        <taxon>Metazoa</taxon>
        <taxon>Spiralia</taxon>
        <taxon>Lophotrochozoa</taxon>
        <taxon>Mollusca</taxon>
        <taxon>Gastropoda</taxon>
        <taxon>Heterobranchia</taxon>
        <taxon>Euthyneura</taxon>
        <taxon>Panpulmonata</taxon>
        <taxon>Sacoglossa</taxon>
        <taxon>Placobranchoidea</taxon>
        <taxon>Plakobranchidae</taxon>
        <taxon>Elysia</taxon>
    </lineage>
</organism>
<reference evidence="1 2" key="1">
    <citation type="journal article" date="2021" name="Elife">
        <title>Chloroplast acquisition without the gene transfer in kleptoplastic sea slugs, Plakobranchus ocellatus.</title>
        <authorList>
            <person name="Maeda T."/>
            <person name="Takahashi S."/>
            <person name="Yoshida T."/>
            <person name="Shimamura S."/>
            <person name="Takaki Y."/>
            <person name="Nagai Y."/>
            <person name="Toyoda A."/>
            <person name="Suzuki Y."/>
            <person name="Arimoto A."/>
            <person name="Ishii H."/>
            <person name="Satoh N."/>
            <person name="Nishiyama T."/>
            <person name="Hasebe M."/>
            <person name="Maruyama T."/>
            <person name="Minagawa J."/>
            <person name="Obokata J."/>
            <person name="Shigenobu S."/>
        </authorList>
    </citation>
    <scope>NUCLEOTIDE SEQUENCE [LARGE SCALE GENOMIC DNA]</scope>
</reference>
<dbReference type="GO" id="GO:0003676">
    <property type="term" value="F:nucleic acid binding"/>
    <property type="evidence" value="ECO:0007669"/>
    <property type="project" value="InterPro"/>
</dbReference>
<comment type="caution">
    <text evidence="1">The sequence shown here is derived from an EMBL/GenBank/DDBJ whole genome shotgun (WGS) entry which is preliminary data.</text>
</comment>
<keyword evidence="2" id="KW-1185">Reference proteome</keyword>
<dbReference type="InterPro" id="IPR012337">
    <property type="entry name" value="RNaseH-like_sf"/>
</dbReference>
<dbReference type="Proteomes" id="UP000762676">
    <property type="component" value="Unassembled WGS sequence"/>
</dbReference>
<name>A0AAV4FMS5_9GAST</name>
<accession>A0AAV4FMS5</accession>
<dbReference type="Gene3D" id="3.30.420.10">
    <property type="entry name" value="Ribonuclease H-like superfamily/Ribonuclease H"/>
    <property type="match status" value="1"/>
</dbReference>
<protein>
    <submittedName>
        <fullName evidence="1">Pol polyprotein</fullName>
    </submittedName>
</protein>
<evidence type="ECO:0000313" key="2">
    <source>
        <dbReference type="Proteomes" id="UP000762676"/>
    </source>
</evidence>
<gene>
    <name evidence="1" type="ORF">ElyMa_000422200</name>
</gene>
<evidence type="ECO:0000313" key="1">
    <source>
        <dbReference type="EMBL" id="GFR74115.1"/>
    </source>
</evidence>
<proteinExistence type="predicted"/>
<dbReference type="EMBL" id="BMAT01000833">
    <property type="protein sequence ID" value="GFR74115.1"/>
    <property type="molecule type" value="Genomic_DNA"/>
</dbReference>
<dbReference type="InterPro" id="IPR036397">
    <property type="entry name" value="RNaseH_sf"/>
</dbReference>
<dbReference type="AlphaFoldDB" id="A0AAV4FMS5"/>
<sequence>MLFAAKFDLLSALNFHFLYQEDCCERFVCCGVACKLDKDEGVIQISTQLRVFRVNKKDYLVLVEYYFKYPKIAILRGKEASSVVALVKIIFPRQGIPEELIADKDLSGSKEMRQFAEERNFTITTSRPIIHNTVDKLNTL</sequence>
<dbReference type="SUPFAM" id="SSF53098">
    <property type="entry name" value="Ribonuclease H-like"/>
    <property type="match status" value="1"/>
</dbReference>